<evidence type="ECO:0000256" key="14">
    <source>
        <dbReference type="SAM" id="Coils"/>
    </source>
</evidence>
<comment type="catalytic activity">
    <reaction evidence="1">
        <text>ATP + protein L-histidine = ADP + protein N-phospho-L-histidine.</text>
        <dbReference type="EC" id="2.7.13.3"/>
    </reaction>
</comment>
<keyword evidence="9 17" id="KW-0418">Kinase</keyword>
<dbReference type="SUPFAM" id="SSF55874">
    <property type="entry name" value="ATPase domain of HSP90 chaperone/DNA topoisomerase II/histidine kinase"/>
    <property type="match status" value="1"/>
</dbReference>
<accession>Q1GT52</accession>
<dbReference type="EC" id="2.7.13.3" evidence="3"/>
<dbReference type="PANTHER" id="PTHR43065:SF46">
    <property type="entry name" value="C4-DICARBOXYLATE TRANSPORT SENSOR PROTEIN DCTB"/>
    <property type="match status" value="1"/>
</dbReference>
<evidence type="ECO:0000256" key="7">
    <source>
        <dbReference type="ARBA" id="ARBA00022692"/>
    </source>
</evidence>
<dbReference type="Pfam" id="PF00512">
    <property type="entry name" value="HisKA"/>
    <property type="match status" value="1"/>
</dbReference>
<evidence type="ECO:0000256" key="8">
    <source>
        <dbReference type="ARBA" id="ARBA00022741"/>
    </source>
</evidence>
<dbReference type="Gene3D" id="1.10.287.130">
    <property type="match status" value="1"/>
</dbReference>
<dbReference type="InterPro" id="IPR033479">
    <property type="entry name" value="dCache_1"/>
</dbReference>
<evidence type="ECO:0000313" key="18">
    <source>
        <dbReference type="Proteomes" id="UP000006578"/>
    </source>
</evidence>
<dbReference type="InterPro" id="IPR036890">
    <property type="entry name" value="HATPase_C_sf"/>
</dbReference>
<dbReference type="Gene3D" id="3.30.565.10">
    <property type="entry name" value="Histidine kinase-like ATPase, C-terminal domain"/>
    <property type="match status" value="1"/>
</dbReference>
<comment type="subcellular location">
    <subcellularLocation>
        <location evidence="2">Cell membrane</location>
        <topology evidence="2">Multi-pass membrane protein</topology>
    </subcellularLocation>
</comment>
<dbReference type="SMART" id="SM00388">
    <property type="entry name" value="HisKA"/>
    <property type="match status" value="1"/>
</dbReference>
<evidence type="ECO:0000256" key="10">
    <source>
        <dbReference type="ARBA" id="ARBA00022840"/>
    </source>
</evidence>
<dbReference type="SUPFAM" id="SSF103190">
    <property type="entry name" value="Sensory domain-like"/>
    <property type="match status" value="1"/>
</dbReference>
<dbReference type="Gene3D" id="6.10.250.3020">
    <property type="match status" value="1"/>
</dbReference>
<dbReference type="InterPro" id="IPR003661">
    <property type="entry name" value="HisK_dim/P_dom"/>
</dbReference>
<dbReference type="HOGENOM" id="CLU_000445_94_2_5"/>
<dbReference type="PANTHER" id="PTHR43065">
    <property type="entry name" value="SENSOR HISTIDINE KINASE"/>
    <property type="match status" value="1"/>
</dbReference>
<evidence type="ECO:0000256" key="15">
    <source>
        <dbReference type="SAM" id="Phobius"/>
    </source>
</evidence>
<dbReference type="CDD" id="cd12914">
    <property type="entry name" value="PDC1_DGC_like"/>
    <property type="match status" value="1"/>
</dbReference>
<evidence type="ECO:0000256" key="9">
    <source>
        <dbReference type="ARBA" id="ARBA00022777"/>
    </source>
</evidence>
<evidence type="ECO:0000256" key="12">
    <source>
        <dbReference type="ARBA" id="ARBA00023012"/>
    </source>
</evidence>
<dbReference type="Proteomes" id="UP000006578">
    <property type="component" value="Chromosome"/>
</dbReference>
<dbReference type="InterPro" id="IPR029151">
    <property type="entry name" value="Sensor-like_sf"/>
</dbReference>
<evidence type="ECO:0000256" key="4">
    <source>
        <dbReference type="ARBA" id="ARBA00022475"/>
    </source>
</evidence>
<dbReference type="STRING" id="317655.Sala_1457"/>
<reference evidence="17 18" key="1">
    <citation type="journal article" date="2009" name="Proc. Natl. Acad. Sci. U.S.A.">
        <title>The genomic basis of trophic strategy in marine bacteria.</title>
        <authorList>
            <person name="Lauro F.M."/>
            <person name="McDougald D."/>
            <person name="Thomas T."/>
            <person name="Williams T.J."/>
            <person name="Egan S."/>
            <person name="Rice S."/>
            <person name="DeMaere M.Z."/>
            <person name="Ting L."/>
            <person name="Ertan H."/>
            <person name="Johnson J."/>
            <person name="Ferriera S."/>
            <person name="Lapidus A."/>
            <person name="Anderson I."/>
            <person name="Kyrpides N."/>
            <person name="Munk A.C."/>
            <person name="Detter C."/>
            <person name="Han C.S."/>
            <person name="Brown M.V."/>
            <person name="Robb F.T."/>
            <person name="Kjelleberg S."/>
            <person name="Cavicchioli R."/>
        </authorList>
    </citation>
    <scope>NUCLEOTIDE SEQUENCE [LARGE SCALE GENOMIC DNA]</scope>
    <source>
        <strain evidence="18">DSM 13593 / LMG 18877 / RB2256</strain>
    </source>
</reference>
<proteinExistence type="predicted"/>
<feature type="domain" description="Histidine kinase" evidence="16">
    <location>
        <begin position="409"/>
        <end position="618"/>
    </location>
</feature>
<dbReference type="EMBL" id="CP000356">
    <property type="protein sequence ID" value="ABF53170.1"/>
    <property type="molecule type" value="Genomic_DNA"/>
</dbReference>
<keyword evidence="8" id="KW-0547">Nucleotide-binding</keyword>
<sequence>MRNTAYQIIKVCNNPHMIDSRDSSVIAPVTGRRRLLIAVAAGLAILLLAGFGLAHWAAGRAGAQTAVEAQQNARAHASLLESELQKFRLLPRVLTEFPDVRAALADKSDAASRRLDRELEQLATRTDAAVIYVLDADGTTIAASNWQSPTSFVGENYRFRPYFRDAMQRGDAELFALGTVSGRPGLYLARRVNAGGDADGRALGVIVLKVEFDKLETRWADSAATTLVTDAAGIVVMSSAPRWRFRSFGALSARDRQRLRATRSYGDAPLDPLPLRRTGDVLRIGDQSYFQVAERVSLPGSTLRLLQPAEPARASANATARVIFLILLILVGAAIVSLLRLVERQALRQAAHEALEREVAARTRDLRAANDELRQASERQAETDRRYRAAREELAQASRLGSIGQITAGVAHEINQPVAAIRSFAENALAYLGRSEGDKARANLDHIVALTARVGAITGELRNFARRATAPLGPVALQSAIDGTLLLIGDRLRAQGIALDVELANPAATVHADRVRLEQILVNLLQNAADAVRGLEGARISLTAHGGDPVAIDICDNGPGVPADLKPQLFTPFVTGRPDGLGLGLAIASDIAKAFGGTLSIIPSPLGGAGFRVTLRPA</sequence>
<evidence type="ECO:0000256" key="13">
    <source>
        <dbReference type="ARBA" id="ARBA00023136"/>
    </source>
</evidence>
<dbReference type="SUPFAM" id="SSF47384">
    <property type="entry name" value="Homodimeric domain of signal transducing histidine kinase"/>
    <property type="match status" value="1"/>
</dbReference>
<keyword evidence="4" id="KW-1003">Cell membrane</keyword>
<evidence type="ECO:0000256" key="11">
    <source>
        <dbReference type="ARBA" id="ARBA00022989"/>
    </source>
</evidence>
<keyword evidence="7 15" id="KW-0812">Transmembrane</keyword>
<dbReference type="InterPro" id="IPR003594">
    <property type="entry name" value="HATPase_dom"/>
</dbReference>
<dbReference type="AlphaFoldDB" id="Q1GT52"/>
<dbReference type="Gene3D" id="3.30.450.20">
    <property type="entry name" value="PAS domain"/>
    <property type="match status" value="2"/>
</dbReference>
<dbReference type="InterPro" id="IPR036097">
    <property type="entry name" value="HisK_dim/P_sf"/>
</dbReference>
<dbReference type="SMART" id="SM00387">
    <property type="entry name" value="HATPase_c"/>
    <property type="match status" value="1"/>
</dbReference>
<dbReference type="GO" id="GO:0005524">
    <property type="term" value="F:ATP binding"/>
    <property type="evidence" value="ECO:0007669"/>
    <property type="project" value="UniProtKB-KW"/>
</dbReference>
<keyword evidence="6" id="KW-0808">Transferase</keyword>
<evidence type="ECO:0000256" key="6">
    <source>
        <dbReference type="ARBA" id="ARBA00022679"/>
    </source>
</evidence>
<keyword evidence="5" id="KW-0597">Phosphoprotein</keyword>
<dbReference type="CDD" id="cd00082">
    <property type="entry name" value="HisKA"/>
    <property type="match status" value="1"/>
</dbReference>
<keyword evidence="18" id="KW-1185">Reference proteome</keyword>
<protein>
    <recommendedName>
        <fullName evidence="3">histidine kinase</fullName>
        <ecNumber evidence="3">2.7.13.3</ecNumber>
    </recommendedName>
</protein>
<dbReference type="PROSITE" id="PS50109">
    <property type="entry name" value="HIS_KIN"/>
    <property type="match status" value="1"/>
</dbReference>
<organism evidence="17 18">
    <name type="scientific">Sphingopyxis alaskensis (strain DSM 13593 / LMG 18877 / RB2256)</name>
    <name type="common">Sphingomonas alaskensis</name>
    <dbReference type="NCBI Taxonomy" id="317655"/>
    <lineage>
        <taxon>Bacteria</taxon>
        <taxon>Pseudomonadati</taxon>
        <taxon>Pseudomonadota</taxon>
        <taxon>Alphaproteobacteria</taxon>
        <taxon>Sphingomonadales</taxon>
        <taxon>Sphingomonadaceae</taxon>
        <taxon>Sphingopyxis</taxon>
    </lineage>
</organism>
<dbReference type="InterPro" id="IPR004358">
    <property type="entry name" value="Sig_transdc_His_kin-like_C"/>
</dbReference>
<dbReference type="PIRSF" id="PIRSF036431">
    <property type="entry name" value="STHK_DctB"/>
    <property type="match status" value="1"/>
</dbReference>
<dbReference type="InterPro" id="IPR017055">
    <property type="entry name" value="Sig_transdc_His_kinase_DctB"/>
</dbReference>
<dbReference type="eggNOG" id="COG4191">
    <property type="taxonomic scope" value="Bacteria"/>
</dbReference>
<dbReference type="GO" id="GO:0000155">
    <property type="term" value="F:phosphorelay sensor kinase activity"/>
    <property type="evidence" value="ECO:0007669"/>
    <property type="project" value="InterPro"/>
</dbReference>
<dbReference type="KEGG" id="sal:Sala_1457"/>
<keyword evidence="10" id="KW-0067">ATP-binding</keyword>
<evidence type="ECO:0000256" key="5">
    <source>
        <dbReference type="ARBA" id="ARBA00022553"/>
    </source>
</evidence>
<gene>
    <name evidence="17" type="ordered locus">Sala_1457</name>
</gene>
<evidence type="ECO:0000256" key="2">
    <source>
        <dbReference type="ARBA" id="ARBA00004651"/>
    </source>
</evidence>
<dbReference type="Pfam" id="PF02743">
    <property type="entry name" value="dCache_1"/>
    <property type="match status" value="1"/>
</dbReference>
<name>Q1GT52_SPHAL</name>
<feature type="transmembrane region" description="Helical" evidence="15">
    <location>
        <begin position="35"/>
        <end position="58"/>
    </location>
</feature>
<keyword evidence="11 15" id="KW-1133">Transmembrane helix</keyword>
<keyword evidence="14" id="KW-0175">Coiled coil</keyword>
<keyword evidence="13 15" id="KW-0472">Membrane</keyword>
<feature type="transmembrane region" description="Helical" evidence="15">
    <location>
        <begin position="322"/>
        <end position="342"/>
    </location>
</feature>
<dbReference type="InterPro" id="IPR005467">
    <property type="entry name" value="His_kinase_dom"/>
</dbReference>
<evidence type="ECO:0000259" key="16">
    <source>
        <dbReference type="PROSITE" id="PS50109"/>
    </source>
</evidence>
<evidence type="ECO:0000256" key="3">
    <source>
        <dbReference type="ARBA" id="ARBA00012438"/>
    </source>
</evidence>
<feature type="coiled-coil region" evidence="14">
    <location>
        <begin position="352"/>
        <end position="400"/>
    </location>
</feature>
<evidence type="ECO:0000313" key="17">
    <source>
        <dbReference type="EMBL" id="ABF53170.1"/>
    </source>
</evidence>
<dbReference type="PRINTS" id="PR00344">
    <property type="entry name" value="BCTRLSENSOR"/>
</dbReference>
<dbReference type="Pfam" id="PF02518">
    <property type="entry name" value="HATPase_c"/>
    <property type="match status" value="1"/>
</dbReference>
<keyword evidence="12" id="KW-0902">Two-component regulatory system</keyword>
<evidence type="ECO:0000256" key="1">
    <source>
        <dbReference type="ARBA" id="ARBA00000085"/>
    </source>
</evidence>
<dbReference type="GO" id="GO:0005886">
    <property type="term" value="C:plasma membrane"/>
    <property type="evidence" value="ECO:0007669"/>
    <property type="project" value="UniProtKB-SubCell"/>
</dbReference>